<organism evidence="7">
    <name type="scientific">Guillardia theta (strain CCMP2712)</name>
    <name type="common">Cryptophyte</name>
    <dbReference type="NCBI Taxonomy" id="905079"/>
    <lineage>
        <taxon>Eukaryota</taxon>
        <taxon>Cryptophyceae</taxon>
        <taxon>Pyrenomonadales</taxon>
        <taxon>Geminigeraceae</taxon>
        <taxon>Guillardia</taxon>
    </lineage>
</organism>
<feature type="region of interest" description="Disordered" evidence="5">
    <location>
        <begin position="571"/>
        <end position="622"/>
    </location>
</feature>
<keyword evidence="1" id="KW-0479">Metal-binding</keyword>
<feature type="compositionally biased region" description="Basic and acidic residues" evidence="5">
    <location>
        <begin position="582"/>
        <end position="614"/>
    </location>
</feature>
<proteinExistence type="predicted"/>
<feature type="region of interest" description="Disordered" evidence="5">
    <location>
        <begin position="255"/>
        <end position="323"/>
    </location>
</feature>
<evidence type="ECO:0000256" key="1">
    <source>
        <dbReference type="ARBA" id="ARBA00022723"/>
    </source>
</evidence>
<dbReference type="GeneID" id="17299896"/>
<sequence length="692" mass="78282">MEAEPRPSRPDSIPGFMAILTSHSAREKIRLANRTQDRETARKLEDTWWVGEWRGNGVFKGWWVGWIRNTATDNSVHLKLVSQYATVQYRDGLKFQNAVVSEDEYTAFSNIYTLMDNNEDCIDFLDHLIRTKRINPRNMDAAQETLKDIKGEYPSSDSEGSSSNLDEIGCEMCKGFDCSEDNDIVLCGGKDTGCGKGWHIRCLKIKELPEGDWFCPKCIAAGAAGSSKDDGKNLSKKKLEIAKILSNCQEMFEGGDEHAKSNQGHSAFVKPGSVNRNRPAGNRNEQNSGKRGKSDDSTAGQSSSSRPSQPQGSQAASDRKNQLSNSSMLKNDQVVQALVKMHNVSQSSVKLPKRIPSSLNHMFNVSAVDKGLRKLLVRIVDHEAAVSRRYLVSRCPPPHVVRRQDVTTDPRNSFVLFGVPNDLMEKAERERQRKIPKEKRKFFSDRNDFRRCLEVILKEKHDAEVQQGSSRRANPVSFKLRSSHDQRDPRVFDGEAEELPSNWKDQGLAGRRVAVWVEEEKRWKEGQLREIAEDRAVVSFQHGSSSCEVKVEDYGPTNSWVILRDQVAPLRSRSKRASPGESEQRKARRWDKEGGHEGGAREGAKEEGTKESWKARKGSGASKGERDVWRDVLDIDKDQVTQQLLRAALFHKLGIVIGEENFRNILQIKQNELVEKDCFNWTFRQGIIKSDE</sequence>
<name>L1J3X8_GUITC</name>
<dbReference type="RefSeq" id="XP_005830213.1">
    <property type="nucleotide sequence ID" value="XM_005830156.1"/>
</dbReference>
<gene>
    <name evidence="7" type="ORF">GUITHDRAFT_163873</name>
</gene>
<evidence type="ECO:0000259" key="6">
    <source>
        <dbReference type="PROSITE" id="PS50016"/>
    </source>
</evidence>
<reference evidence="9" key="2">
    <citation type="submission" date="2012-11" db="EMBL/GenBank/DDBJ databases">
        <authorList>
            <person name="Kuo A."/>
            <person name="Curtis B.A."/>
            <person name="Tanifuji G."/>
            <person name="Burki F."/>
            <person name="Gruber A."/>
            <person name="Irimia M."/>
            <person name="Maruyama S."/>
            <person name="Arias M.C."/>
            <person name="Ball S.G."/>
            <person name="Gile G.H."/>
            <person name="Hirakawa Y."/>
            <person name="Hopkins J.F."/>
            <person name="Rensing S.A."/>
            <person name="Schmutz J."/>
            <person name="Symeonidi A."/>
            <person name="Elias M."/>
            <person name="Eveleigh R.J."/>
            <person name="Herman E.K."/>
            <person name="Klute M.J."/>
            <person name="Nakayama T."/>
            <person name="Obornik M."/>
            <person name="Reyes-Prieto A."/>
            <person name="Armbrust E.V."/>
            <person name="Aves S.J."/>
            <person name="Beiko R.G."/>
            <person name="Coutinho P."/>
            <person name="Dacks J.B."/>
            <person name="Durnford D.G."/>
            <person name="Fast N.M."/>
            <person name="Green B.R."/>
            <person name="Grisdale C."/>
            <person name="Hempe F."/>
            <person name="Henrissat B."/>
            <person name="Hoppner M.P."/>
            <person name="Ishida K.-I."/>
            <person name="Kim E."/>
            <person name="Koreny L."/>
            <person name="Kroth P.G."/>
            <person name="Liu Y."/>
            <person name="Malik S.-B."/>
            <person name="Maier U.G."/>
            <person name="McRose D."/>
            <person name="Mock T."/>
            <person name="Neilson J.A."/>
            <person name="Onodera N.T."/>
            <person name="Poole A.M."/>
            <person name="Pritham E.J."/>
            <person name="Richards T.A."/>
            <person name="Rocap G."/>
            <person name="Roy S.W."/>
            <person name="Sarai C."/>
            <person name="Schaack S."/>
            <person name="Shirato S."/>
            <person name="Slamovits C.H."/>
            <person name="Spencer D.F."/>
            <person name="Suzuki S."/>
            <person name="Worden A.Z."/>
            <person name="Zauner S."/>
            <person name="Barry K."/>
            <person name="Bell C."/>
            <person name="Bharti A.K."/>
            <person name="Crow J.A."/>
            <person name="Grimwood J."/>
            <person name="Kramer R."/>
            <person name="Lindquist E."/>
            <person name="Lucas S."/>
            <person name="Salamov A."/>
            <person name="McFadden G.I."/>
            <person name="Lane C.E."/>
            <person name="Keeling P.J."/>
            <person name="Gray M.W."/>
            <person name="Grigoriev I.V."/>
            <person name="Archibald J.M."/>
        </authorList>
    </citation>
    <scope>NUCLEOTIDE SEQUENCE</scope>
    <source>
        <strain evidence="9">CCMP2712</strain>
    </source>
</reference>
<dbReference type="PROSITE" id="PS50016">
    <property type="entry name" value="ZF_PHD_2"/>
    <property type="match status" value="1"/>
</dbReference>
<evidence type="ECO:0000256" key="5">
    <source>
        <dbReference type="SAM" id="MobiDB-lite"/>
    </source>
</evidence>
<dbReference type="HOGENOM" id="CLU_398200_0_0_1"/>
<protein>
    <recommendedName>
        <fullName evidence="6">PHD-type domain-containing protein</fullName>
    </recommendedName>
</protein>
<feature type="compositionally biased region" description="Low complexity" evidence="5">
    <location>
        <begin position="297"/>
        <end position="316"/>
    </location>
</feature>
<dbReference type="GO" id="GO:0008270">
    <property type="term" value="F:zinc ion binding"/>
    <property type="evidence" value="ECO:0007669"/>
    <property type="project" value="UniProtKB-KW"/>
</dbReference>
<evidence type="ECO:0000313" key="8">
    <source>
        <dbReference type="EnsemblProtists" id="EKX43233"/>
    </source>
</evidence>
<dbReference type="InterPro" id="IPR011011">
    <property type="entry name" value="Znf_FYVE_PHD"/>
</dbReference>
<evidence type="ECO:0000313" key="7">
    <source>
        <dbReference type="EMBL" id="EKX43233.1"/>
    </source>
</evidence>
<keyword evidence="3" id="KW-0862">Zinc</keyword>
<dbReference type="Gene3D" id="3.30.40.10">
    <property type="entry name" value="Zinc/RING finger domain, C3HC4 (zinc finger)"/>
    <property type="match status" value="1"/>
</dbReference>
<evidence type="ECO:0000313" key="9">
    <source>
        <dbReference type="Proteomes" id="UP000011087"/>
    </source>
</evidence>
<dbReference type="KEGG" id="gtt:GUITHDRAFT_163873"/>
<keyword evidence="9" id="KW-1185">Reference proteome</keyword>
<dbReference type="SMART" id="SM00249">
    <property type="entry name" value="PHD"/>
    <property type="match status" value="1"/>
</dbReference>
<reference evidence="8" key="3">
    <citation type="submission" date="2016-03" db="UniProtKB">
        <authorList>
            <consortium name="EnsemblProtists"/>
        </authorList>
    </citation>
    <scope>IDENTIFICATION</scope>
</reference>
<dbReference type="InterPro" id="IPR013083">
    <property type="entry name" value="Znf_RING/FYVE/PHD"/>
</dbReference>
<dbReference type="STRING" id="905079.L1J3X8"/>
<dbReference type="Proteomes" id="UP000011087">
    <property type="component" value="Unassembled WGS sequence"/>
</dbReference>
<evidence type="ECO:0000256" key="4">
    <source>
        <dbReference type="PROSITE-ProRule" id="PRU00146"/>
    </source>
</evidence>
<evidence type="ECO:0000256" key="3">
    <source>
        <dbReference type="ARBA" id="ARBA00022833"/>
    </source>
</evidence>
<evidence type="ECO:0000256" key="2">
    <source>
        <dbReference type="ARBA" id="ARBA00022771"/>
    </source>
</evidence>
<dbReference type="EMBL" id="JH993011">
    <property type="protein sequence ID" value="EKX43233.1"/>
    <property type="molecule type" value="Genomic_DNA"/>
</dbReference>
<dbReference type="PaxDb" id="55529-EKX43233"/>
<reference evidence="7 9" key="1">
    <citation type="journal article" date="2012" name="Nature">
        <title>Algal genomes reveal evolutionary mosaicism and the fate of nucleomorphs.</title>
        <authorList>
            <consortium name="DOE Joint Genome Institute"/>
            <person name="Curtis B.A."/>
            <person name="Tanifuji G."/>
            <person name="Burki F."/>
            <person name="Gruber A."/>
            <person name="Irimia M."/>
            <person name="Maruyama S."/>
            <person name="Arias M.C."/>
            <person name="Ball S.G."/>
            <person name="Gile G.H."/>
            <person name="Hirakawa Y."/>
            <person name="Hopkins J.F."/>
            <person name="Kuo A."/>
            <person name="Rensing S.A."/>
            <person name="Schmutz J."/>
            <person name="Symeonidi A."/>
            <person name="Elias M."/>
            <person name="Eveleigh R.J."/>
            <person name="Herman E.K."/>
            <person name="Klute M.J."/>
            <person name="Nakayama T."/>
            <person name="Obornik M."/>
            <person name="Reyes-Prieto A."/>
            <person name="Armbrust E.V."/>
            <person name="Aves S.J."/>
            <person name="Beiko R.G."/>
            <person name="Coutinho P."/>
            <person name="Dacks J.B."/>
            <person name="Durnford D.G."/>
            <person name="Fast N.M."/>
            <person name="Green B.R."/>
            <person name="Grisdale C.J."/>
            <person name="Hempel F."/>
            <person name="Henrissat B."/>
            <person name="Hoppner M.P."/>
            <person name="Ishida K."/>
            <person name="Kim E."/>
            <person name="Koreny L."/>
            <person name="Kroth P.G."/>
            <person name="Liu Y."/>
            <person name="Malik S.B."/>
            <person name="Maier U.G."/>
            <person name="McRose D."/>
            <person name="Mock T."/>
            <person name="Neilson J.A."/>
            <person name="Onodera N.T."/>
            <person name="Poole A.M."/>
            <person name="Pritham E.J."/>
            <person name="Richards T.A."/>
            <person name="Rocap G."/>
            <person name="Roy S.W."/>
            <person name="Sarai C."/>
            <person name="Schaack S."/>
            <person name="Shirato S."/>
            <person name="Slamovits C.H."/>
            <person name="Spencer D.F."/>
            <person name="Suzuki S."/>
            <person name="Worden A.Z."/>
            <person name="Zauner S."/>
            <person name="Barry K."/>
            <person name="Bell C."/>
            <person name="Bharti A.K."/>
            <person name="Crow J.A."/>
            <person name="Grimwood J."/>
            <person name="Kramer R."/>
            <person name="Lindquist E."/>
            <person name="Lucas S."/>
            <person name="Salamov A."/>
            <person name="McFadden G.I."/>
            <person name="Lane C.E."/>
            <person name="Keeling P.J."/>
            <person name="Gray M.W."/>
            <person name="Grigoriev I.V."/>
            <person name="Archibald J.M."/>
        </authorList>
    </citation>
    <scope>NUCLEOTIDE SEQUENCE</scope>
    <source>
        <strain evidence="7 9">CCMP2712</strain>
    </source>
</reference>
<dbReference type="SUPFAM" id="SSF57903">
    <property type="entry name" value="FYVE/PHD zinc finger"/>
    <property type="match status" value="1"/>
</dbReference>
<dbReference type="InterPro" id="IPR019787">
    <property type="entry name" value="Znf_PHD-finger"/>
</dbReference>
<dbReference type="OrthoDB" id="1903104at2759"/>
<accession>L1J3X8</accession>
<dbReference type="EnsemblProtists" id="EKX43233">
    <property type="protein sequence ID" value="EKX43233"/>
    <property type="gene ID" value="GUITHDRAFT_163873"/>
</dbReference>
<feature type="domain" description="PHD-type" evidence="6">
    <location>
        <begin position="167"/>
        <end position="221"/>
    </location>
</feature>
<keyword evidence="2 4" id="KW-0863">Zinc-finger</keyword>
<dbReference type="AlphaFoldDB" id="L1J3X8"/>
<dbReference type="InterPro" id="IPR001965">
    <property type="entry name" value="Znf_PHD"/>
</dbReference>